<reference evidence="1 2" key="1">
    <citation type="submission" date="2018-07" db="EMBL/GenBank/DDBJ databases">
        <title>Bacillus sp. YLB-04 draft genome sequence.</title>
        <authorList>
            <person name="Yu L."/>
            <person name="Tang X."/>
        </authorList>
    </citation>
    <scope>NUCLEOTIDE SEQUENCE [LARGE SCALE GENOMIC DNA]</scope>
    <source>
        <strain evidence="1 2">YLB-04</strain>
    </source>
</reference>
<organism evidence="1 2">
    <name type="scientific">Neobacillus piezotolerans</name>
    <dbReference type="NCBI Taxonomy" id="2259171"/>
    <lineage>
        <taxon>Bacteria</taxon>
        <taxon>Bacillati</taxon>
        <taxon>Bacillota</taxon>
        <taxon>Bacilli</taxon>
        <taxon>Bacillales</taxon>
        <taxon>Bacillaceae</taxon>
        <taxon>Neobacillus</taxon>
    </lineage>
</organism>
<protein>
    <submittedName>
        <fullName evidence="1">Uncharacterized protein</fullName>
    </submittedName>
</protein>
<dbReference type="Proteomes" id="UP000257144">
    <property type="component" value="Unassembled WGS sequence"/>
</dbReference>
<comment type="caution">
    <text evidence="1">The sequence shown here is derived from an EMBL/GenBank/DDBJ whole genome shotgun (WGS) entry which is preliminary data.</text>
</comment>
<name>A0A3D8GVR5_9BACI</name>
<proteinExistence type="predicted"/>
<evidence type="ECO:0000313" key="1">
    <source>
        <dbReference type="EMBL" id="RDU38560.1"/>
    </source>
</evidence>
<keyword evidence="2" id="KW-1185">Reference proteome</keyword>
<sequence>MRLSWTRKQGSAFARFPPLSAGAPRWRFFYFNRLAQQAFFLSKRLSAVQICFIFLTIIKFAPEICLPFVFKWAGLCKIEYGINFKGNGWETDYDKKEK</sequence>
<accession>A0A3D8GVR5</accession>
<dbReference type="EMBL" id="QNQT01000001">
    <property type="protein sequence ID" value="RDU38560.1"/>
    <property type="molecule type" value="Genomic_DNA"/>
</dbReference>
<dbReference type="AlphaFoldDB" id="A0A3D8GVR5"/>
<gene>
    <name evidence="1" type="ORF">DRW41_03080</name>
</gene>
<evidence type="ECO:0000313" key="2">
    <source>
        <dbReference type="Proteomes" id="UP000257144"/>
    </source>
</evidence>